<dbReference type="InterPro" id="IPR012340">
    <property type="entry name" value="NA-bd_OB-fold"/>
</dbReference>
<evidence type="ECO:0000259" key="17">
    <source>
        <dbReference type="PROSITE" id="PS51194"/>
    </source>
</evidence>
<dbReference type="GO" id="GO:0003677">
    <property type="term" value="F:DNA binding"/>
    <property type="evidence" value="ECO:0007669"/>
    <property type="project" value="UniProtKB-KW"/>
</dbReference>
<evidence type="ECO:0000256" key="15">
    <source>
        <dbReference type="RuleBase" id="RU363016"/>
    </source>
</evidence>
<dbReference type="PROSITE" id="PS51192">
    <property type="entry name" value="HELICASE_ATP_BIND_1"/>
    <property type="match status" value="1"/>
</dbReference>
<evidence type="ECO:0000256" key="7">
    <source>
        <dbReference type="ARBA" id="ARBA00022840"/>
    </source>
</evidence>
<keyword evidence="7 15" id="KW-0067">ATP-binding</keyword>
<evidence type="ECO:0000256" key="1">
    <source>
        <dbReference type="ARBA" id="ARBA00007504"/>
    </source>
</evidence>
<dbReference type="NCBIfam" id="NF008165">
    <property type="entry name" value="PRK10917.1-3"/>
    <property type="match status" value="1"/>
</dbReference>
<accession>A0A2T4VWG1</accession>
<evidence type="ECO:0000256" key="10">
    <source>
        <dbReference type="ARBA" id="ARBA00023204"/>
    </source>
</evidence>
<dbReference type="AlphaFoldDB" id="A0A2T4VWG1"/>
<evidence type="ECO:0000256" key="6">
    <source>
        <dbReference type="ARBA" id="ARBA00022806"/>
    </source>
</evidence>
<evidence type="ECO:0000256" key="14">
    <source>
        <dbReference type="ARBA" id="ARBA00048988"/>
    </source>
</evidence>
<dbReference type="InterPro" id="IPR033454">
    <property type="entry name" value="RecG_wedge"/>
</dbReference>
<dbReference type="GO" id="GO:0016887">
    <property type="term" value="F:ATP hydrolysis activity"/>
    <property type="evidence" value="ECO:0007669"/>
    <property type="project" value="RHEA"/>
</dbReference>
<feature type="domain" description="Helicase ATP-binding" evidence="16">
    <location>
        <begin position="287"/>
        <end position="448"/>
    </location>
</feature>
<dbReference type="Proteomes" id="UP000240811">
    <property type="component" value="Unassembled WGS sequence"/>
</dbReference>
<comment type="catalytic activity">
    <reaction evidence="12 15">
        <text>Couples ATP hydrolysis with the unwinding of duplex DNA by translocating in the 3'-5' direction.</text>
        <dbReference type="EC" id="5.6.2.4"/>
    </reaction>
</comment>
<comment type="caution">
    <text evidence="18">The sequence shown here is derived from an EMBL/GenBank/DDBJ whole genome shotgun (WGS) entry which is preliminary data.</text>
</comment>
<proteinExistence type="inferred from homology"/>
<dbReference type="Pfam" id="PF19833">
    <property type="entry name" value="RecG_dom3_C"/>
    <property type="match status" value="1"/>
</dbReference>
<dbReference type="InterPro" id="IPR011545">
    <property type="entry name" value="DEAD/DEAH_box_helicase_dom"/>
</dbReference>
<dbReference type="InterPro" id="IPR045562">
    <property type="entry name" value="RecG_dom3_C"/>
</dbReference>
<evidence type="ECO:0000256" key="9">
    <source>
        <dbReference type="ARBA" id="ARBA00023172"/>
    </source>
</evidence>
<feature type="domain" description="Helicase C-terminal" evidence="17">
    <location>
        <begin position="467"/>
        <end position="626"/>
    </location>
</feature>
<dbReference type="NCBIfam" id="NF008164">
    <property type="entry name" value="PRK10917.1-2"/>
    <property type="match status" value="1"/>
</dbReference>
<evidence type="ECO:0000256" key="2">
    <source>
        <dbReference type="ARBA" id="ARBA00017846"/>
    </source>
</evidence>
<evidence type="ECO:0000256" key="11">
    <source>
        <dbReference type="ARBA" id="ARBA00023235"/>
    </source>
</evidence>
<dbReference type="Gene3D" id="3.40.50.300">
    <property type="entry name" value="P-loop containing nucleotide triphosphate hydrolases"/>
    <property type="match status" value="2"/>
</dbReference>
<dbReference type="GO" id="GO:0006281">
    <property type="term" value="P:DNA repair"/>
    <property type="evidence" value="ECO:0007669"/>
    <property type="project" value="UniProtKB-UniRule"/>
</dbReference>
<dbReference type="Pfam" id="PF00270">
    <property type="entry name" value="DEAD"/>
    <property type="match status" value="1"/>
</dbReference>
<dbReference type="EC" id="5.6.2.4" evidence="13 15"/>
<comment type="similarity">
    <text evidence="1 15">Belongs to the helicase family. RecG subfamily.</text>
</comment>
<dbReference type="SUPFAM" id="SSF52540">
    <property type="entry name" value="P-loop containing nucleoside triphosphate hydrolases"/>
    <property type="match status" value="2"/>
</dbReference>
<dbReference type="Gene3D" id="2.40.50.140">
    <property type="entry name" value="Nucleic acid-binding proteins"/>
    <property type="match status" value="1"/>
</dbReference>
<comment type="function">
    <text evidence="15">Plays a critical role in recombination and DNA repair. Helps process Holliday junction intermediates to mature products by catalyzing branch migration. Has replication fork regression activity, unwinds stalled or blocked replication forks to make a HJ that can be resolved. Has a DNA unwinding activity characteristic of a DNA helicase with 3'-5' polarity.</text>
</comment>
<dbReference type="SUPFAM" id="SSF50249">
    <property type="entry name" value="Nucleic acid-binding proteins"/>
    <property type="match status" value="1"/>
</dbReference>
<keyword evidence="4 15" id="KW-0227">DNA damage</keyword>
<dbReference type="NCBIfam" id="TIGR00643">
    <property type="entry name" value="recG"/>
    <property type="match status" value="1"/>
</dbReference>
<dbReference type="PANTHER" id="PTHR47964:SF1">
    <property type="entry name" value="ATP-DEPENDENT DNA HELICASE HOMOLOG RECG, CHLOROPLASTIC"/>
    <property type="match status" value="1"/>
</dbReference>
<keyword evidence="8" id="KW-0238">DNA-binding</keyword>
<dbReference type="SMART" id="SM00487">
    <property type="entry name" value="DEXDc"/>
    <property type="match status" value="1"/>
</dbReference>
<protein>
    <recommendedName>
        <fullName evidence="2 15">ATP-dependent DNA helicase RecG</fullName>
        <ecNumber evidence="13 15">5.6.2.4</ecNumber>
    </recommendedName>
</protein>
<dbReference type="CDD" id="cd17992">
    <property type="entry name" value="DEXHc_RecG"/>
    <property type="match status" value="1"/>
</dbReference>
<dbReference type="NCBIfam" id="NF008168">
    <property type="entry name" value="PRK10917.2-2"/>
    <property type="match status" value="1"/>
</dbReference>
<dbReference type="Pfam" id="PF00271">
    <property type="entry name" value="Helicase_C"/>
    <property type="match status" value="1"/>
</dbReference>
<organism evidence="18 19">
    <name type="scientific">Candidatus Liberibacter europaeus</name>
    <dbReference type="NCBI Taxonomy" id="744859"/>
    <lineage>
        <taxon>Bacteria</taxon>
        <taxon>Pseudomonadati</taxon>
        <taxon>Pseudomonadota</taxon>
        <taxon>Alphaproteobacteria</taxon>
        <taxon>Hyphomicrobiales</taxon>
        <taxon>Rhizobiaceae</taxon>
        <taxon>Liberibacter</taxon>
    </lineage>
</organism>
<keyword evidence="9 15" id="KW-0233">DNA recombination</keyword>
<dbReference type="PROSITE" id="PS51194">
    <property type="entry name" value="HELICASE_CTER"/>
    <property type="match status" value="1"/>
</dbReference>
<dbReference type="CDD" id="cd04488">
    <property type="entry name" value="RecG_wedge_OBF"/>
    <property type="match status" value="1"/>
</dbReference>
<evidence type="ECO:0000256" key="4">
    <source>
        <dbReference type="ARBA" id="ARBA00022763"/>
    </source>
</evidence>
<evidence type="ECO:0000256" key="3">
    <source>
        <dbReference type="ARBA" id="ARBA00022741"/>
    </source>
</evidence>
<dbReference type="PANTHER" id="PTHR47964">
    <property type="entry name" value="ATP-DEPENDENT DNA HELICASE HOMOLOG RECG, CHLOROPLASTIC"/>
    <property type="match status" value="1"/>
</dbReference>
<dbReference type="InterPro" id="IPR014001">
    <property type="entry name" value="Helicase_ATP-bd"/>
</dbReference>
<reference evidence="19" key="1">
    <citation type="submission" date="2018-02" db="EMBL/GenBank/DDBJ databases">
        <title>Genome sequence of Candidatus Liberibacter europaeus.</title>
        <authorList>
            <person name="Frampton R.A."/>
            <person name="Thompson S.M."/>
            <person name="David C."/>
            <person name="Addison S.M."/>
            <person name="Smith G.R."/>
        </authorList>
    </citation>
    <scope>NUCLEOTIDE SEQUENCE [LARGE SCALE GENOMIC DNA]</scope>
</reference>
<comment type="catalytic activity">
    <reaction evidence="14 15">
        <text>ATP + H2O = ADP + phosphate + H(+)</text>
        <dbReference type="Rhea" id="RHEA:13065"/>
        <dbReference type="ChEBI" id="CHEBI:15377"/>
        <dbReference type="ChEBI" id="CHEBI:15378"/>
        <dbReference type="ChEBI" id="CHEBI:30616"/>
        <dbReference type="ChEBI" id="CHEBI:43474"/>
        <dbReference type="ChEBI" id="CHEBI:456216"/>
        <dbReference type="EC" id="5.6.2.4"/>
    </reaction>
</comment>
<dbReference type="GO" id="GO:0005524">
    <property type="term" value="F:ATP binding"/>
    <property type="evidence" value="ECO:0007669"/>
    <property type="project" value="UniProtKB-KW"/>
</dbReference>
<evidence type="ECO:0000256" key="5">
    <source>
        <dbReference type="ARBA" id="ARBA00022801"/>
    </source>
</evidence>
<dbReference type="EMBL" id="PSQJ01000008">
    <property type="protein sequence ID" value="PTL86122.1"/>
    <property type="molecule type" value="Genomic_DNA"/>
</dbReference>
<evidence type="ECO:0000256" key="8">
    <source>
        <dbReference type="ARBA" id="ARBA00023125"/>
    </source>
</evidence>
<name>A0A2T4VWG1_9HYPH</name>
<evidence type="ECO:0000256" key="12">
    <source>
        <dbReference type="ARBA" id="ARBA00034617"/>
    </source>
</evidence>
<dbReference type="InterPro" id="IPR047112">
    <property type="entry name" value="RecG/Mfd"/>
</dbReference>
<sequence>MRPSFLNPIFSPISTLRGIGAKSTALLSKIIDSGNSSEPRFIDLLFYYPSSFIDRRYRPKISEICDDRIVTITGHIKHLNTSKYTKNRHYKIIINDGTGEILLLFFYKKTNWLKNIFFEGREITVTGQIKKFNNHLTMIHPNYIFHNTQDNIFPIIEPIYSLPAGLSTDYFKKIISEALARLPNLPEWLENDLLQKKSFPSIVEAFRRIHNPIDEKDFSWSSPCRERLAYDEFLAGQITFLLMRSKFKREVVIPIQIKGYLSRKILQSLPFSPTKSQQSAINDILQDMSQKKRMLRILQGDVGSGKTIVALIAMAAAVESGGQAVIMAPIAILAHQHYEFIKKYTKKAQINVEIITGNMPKNQKRIALERIANGQAQIIIGTHALFQDSIQYHKLILVIIDEQHRFGVQQRLKLTKKGISPHVLLMTATPIPRTLILTSLGDMDVSKITEKPLGRKPIKTVIISITKINEVIERLKNVLSKGKKAYWICPQIEEKEESTLFSVIERFKTLQEHFSSEISLIHGRMSDIDKESIMNSFKNGQYKLLVATTVIEVGVDVIDASIIIIEHAEHFGLSQLHQLRGRVGRGQEHSSCILLYYPPLSKISCSRLSILRNTDDGFIIAEEDLKQRGEGEIFGIKQSGMPKFLIAKPELQTELLEMARKDAKLFLKKDPKLTSIRGESIRILLYLYRYNEEFQFIGAG</sequence>
<dbReference type="InterPro" id="IPR001650">
    <property type="entry name" value="Helicase_C-like"/>
</dbReference>
<keyword evidence="10 15" id="KW-0234">DNA repair</keyword>
<dbReference type="GO" id="GO:0043138">
    <property type="term" value="F:3'-5' DNA helicase activity"/>
    <property type="evidence" value="ECO:0007669"/>
    <property type="project" value="UniProtKB-EC"/>
</dbReference>
<dbReference type="GO" id="GO:0006310">
    <property type="term" value="P:DNA recombination"/>
    <property type="evidence" value="ECO:0007669"/>
    <property type="project" value="UniProtKB-UniRule"/>
</dbReference>
<evidence type="ECO:0000256" key="13">
    <source>
        <dbReference type="ARBA" id="ARBA00034808"/>
    </source>
</evidence>
<dbReference type="Pfam" id="PF17191">
    <property type="entry name" value="RecG_wedge"/>
    <property type="match status" value="1"/>
</dbReference>
<evidence type="ECO:0000313" key="18">
    <source>
        <dbReference type="EMBL" id="PTL86122.1"/>
    </source>
</evidence>
<keyword evidence="11" id="KW-0413">Isomerase</keyword>
<dbReference type="InterPro" id="IPR004609">
    <property type="entry name" value="ATP-dep_DNA_helicase_RecG"/>
</dbReference>
<dbReference type="InterPro" id="IPR027417">
    <property type="entry name" value="P-loop_NTPase"/>
</dbReference>
<keyword evidence="3 15" id="KW-0547">Nucleotide-binding</keyword>
<gene>
    <name evidence="18" type="ORF">C4617_05280</name>
</gene>
<keyword evidence="6 15" id="KW-0347">Helicase</keyword>
<keyword evidence="5 15" id="KW-0378">Hydrolase</keyword>
<evidence type="ECO:0000259" key="16">
    <source>
        <dbReference type="PROSITE" id="PS51192"/>
    </source>
</evidence>
<evidence type="ECO:0000313" key="19">
    <source>
        <dbReference type="Proteomes" id="UP000240811"/>
    </source>
</evidence>
<dbReference type="SMART" id="SM00490">
    <property type="entry name" value="HELICc"/>
    <property type="match status" value="1"/>
</dbReference>